<feature type="site" description="Important for acyl-CoA specificity" evidence="4">
    <location>
        <position position="148"/>
    </location>
</feature>
<keyword evidence="4" id="KW-0486">Methionine biosynthesis</keyword>
<dbReference type="NCBIfam" id="NF003776">
    <property type="entry name" value="PRK05368.1-3"/>
    <property type="match status" value="1"/>
</dbReference>
<feature type="active site" description="Proton acceptor" evidence="4">
    <location>
        <position position="239"/>
    </location>
</feature>
<dbReference type="GO" id="GO:0004414">
    <property type="term" value="F:homoserine O-acetyltransferase activity"/>
    <property type="evidence" value="ECO:0007669"/>
    <property type="project" value="UniProtKB-UniRule"/>
</dbReference>
<keyword evidence="3 4" id="KW-0012">Acyltransferase</keyword>
<dbReference type="InterPro" id="IPR033752">
    <property type="entry name" value="MetA_family"/>
</dbReference>
<dbReference type="UniPathway" id="UPA00051">
    <property type="reaction ID" value="UER00075"/>
</dbReference>
<feature type="site" description="Important for acyl-CoA specificity" evidence="4">
    <location>
        <position position="114"/>
    </location>
</feature>
<dbReference type="AlphaFoldDB" id="A0A1M6VXW5"/>
<keyword evidence="2 4" id="KW-0808">Transferase</keyword>
<dbReference type="Pfam" id="PF04204">
    <property type="entry name" value="HTS"/>
    <property type="match status" value="1"/>
</dbReference>
<comment type="caution">
    <text evidence="4">Lacks conserved residue(s) required for the propagation of feature annotation.</text>
</comment>
<accession>A0A1M6VXW5</accession>
<keyword evidence="1 4" id="KW-0028">Amino-acid biosynthesis</keyword>
<dbReference type="GO" id="GO:0005737">
    <property type="term" value="C:cytoplasm"/>
    <property type="evidence" value="ECO:0007669"/>
    <property type="project" value="UniProtKB-SubCell"/>
</dbReference>
<reference evidence="6 7" key="1">
    <citation type="submission" date="2016-11" db="EMBL/GenBank/DDBJ databases">
        <authorList>
            <person name="Jaros S."/>
            <person name="Januszkiewicz K."/>
            <person name="Wedrychowicz H."/>
        </authorList>
    </citation>
    <scope>NUCLEOTIDE SEQUENCE [LARGE SCALE GENOMIC DNA]</scope>
    <source>
        <strain evidence="6 7">GAS499</strain>
    </source>
</reference>
<feature type="site" description="Important for substrate specificity" evidence="4">
    <location>
        <position position="196"/>
    </location>
</feature>
<dbReference type="InterPro" id="IPR029062">
    <property type="entry name" value="Class_I_gatase-like"/>
</dbReference>
<dbReference type="SUPFAM" id="SSF52317">
    <property type="entry name" value="Class I glutamine amidotransferase-like"/>
    <property type="match status" value="1"/>
</dbReference>
<dbReference type="OrthoDB" id="9772423at2"/>
<keyword evidence="4" id="KW-0963">Cytoplasm</keyword>
<gene>
    <name evidence="4" type="primary">metAS</name>
    <name evidence="6" type="ORF">SAMN05444159_4386</name>
</gene>
<evidence type="ECO:0000256" key="4">
    <source>
        <dbReference type="HAMAP-Rule" id="MF_00295"/>
    </source>
</evidence>
<feature type="binding site" evidence="4">
    <location>
        <position position="196"/>
    </location>
    <ligand>
        <name>substrate</name>
    </ligand>
</feature>
<dbReference type="GO" id="GO:0009086">
    <property type="term" value="P:methionine biosynthetic process"/>
    <property type="evidence" value="ECO:0007669"/>
    <property type="project" value="UniProtKB-UniRule"/>
</dbReference>
<organism evidence="6 7">
    <name type="scientific">Bradyrhizobium lablabi</name>
    <dbReference type="NCBI Taxonomy" id="722472"/>
    <lineage>
        <taxon>Bacteria</taxon>
        <taxon>Pseudomonadati</taxon>
        <taxon>Pseudomonadota</taxon>
        <taxon>Alphaproteobacteria</taxon>
        <taxon>Hyphomicrobiales</taxon>
        <taxon>Nitrobacteraceae</taxon>
        <taxon>Bradyrhizobium</taxon>
    </lineage>
</organism>
<dbReference type="GO" id="GO:0008899">
    <property type="term" value="F:homoserine O-succinyltransferase activity"/>
    <property type="evidence" value="ECO:0007669"/>
    <property type="project" value="UniProtKB-EC"/>
</dbReference>
<protein>
    <recommendedName>
        <fullName evidence="4">Homoserine O-succinyltransferase</fullName>
        <shortName evidence="4">HST</shortName>
        <ecNumber evidence="4">2.3.1.46</ecNumber>
    </recommendedName>
    <alternativeName>
        <fullName evidence="4">Homoserine transsuccinylase</fullName>
        <shortName evidence="4">HTS</shortName>
    </alternativeName>
</protein>
<dbReference type="RefSeq" id="WP_079541329.1">
    <property type="nucleotide sequence ID" value="NZ_LT670844.1"/>
</dbReference>
<dbReference type="Gene3D" id="3.40.50.880">
    <property type="match status" value="1"/>
</dbReference>
<dbReference type="HAMAP" id="MF_00295">
    <property type="entry name" value="MetA_acyltransf"/>
    <property type="match status" value="1"/>
</dbReference>
<feature type="binding site" evidence="4">
    <location>
        <position position="168"/>
    </location>
    <ligand>
        <name>substrate</name>
    </ligand>
</feature>
<comment type="catalytic activity">
    <reaction evidence="4">
        <text>L-homoserine + succinyl-CoA = O-succinyl-L-homoserine + CoA</text>
        <dbReference type="Rhea" id="RHEA:22008"/>
        <dbReference type="ChEBI" id="CHEBI:57287"/>
        <dbReference type="ChEBI" id="CHEBI:57292"/>
        <dbReference type="ChEBI" id="CHEBI:57476"/>
        <dbReference type="ChEBI" id="CHEBI:57661"/>
        <dbReference type="EC" id="2.3.1.46"/>
    </reaction>
</comment>
<comment type="pathway">
    <text evidence="4">Amino-acid biosynthesis; L-methionine biosynthesis via de novo pathway; O-succinyl-L-homoserine from L-homoserine: step 1/1.</text>
</comment>
<name>A0A1M6VXW5_9BRAD</name>
<dbReference type="PANTHER" id="PTHR20919:SF0">
    <property type="entry name" value="HOMOSERINE O-SUCCINYLTRANSFERASE"/>
    <property type="match status" value="1"/>
</dbReference>
<comment type="subcellular location">
    <subcellularLocation>
        <location evidence="4">Cytoplasm</location>
    </subcellularLocation>
</comment>
<evidence type="ECO:0000256" key="3">
    <source>
        <dbReference type="ARBA" id="ARBA00023315"/>
    </source>
</evidence>
<feature type="active site" evidence="4">
    <location>
        <position position="241"/>
    </location>
</feature>
<evidence type="ECO:0000256" key="1">
    <source>
        <dbReference type="ARBA" id="ARBA00022605"/>
    </source>
</evidence>
<feature type="active site" description="Acyl-thioester intermediate" evidence="4 5">
    <location>
        <position position="147"/>
    </location>
</feature>
<sequence>MTLLFDKHRLIVSPGLAPTELRETEEFGGGQSADAVLTIGLVNNMPDAALQATERQFMRLLEQAAGKTQIRLHCFSLPSVHRSQTAKWRVDEQYGDIADLPRLDIDGLIVTGAEPIAAALRDEPFWQDLVDIIDWAKDNTRSTIWSCLAAHAAVLHLDGIERHRLATKCSGVYDCATTAGHWLTKELPSPLKTPHSRLNEVRADDLTASGYQLLTQSAEAGVDIFAKQLRSQFIFFQGHPEYEALSLQREYLRDITRYLGGERDTYPAIPAGYFDIWTEKKLAGFQQRARAERKLPLSIELPGLTLRPDIATGTAAAAIFKNWLQYLTGGAATGQDEEPTA</sequence>
<comment type="similarity">
    <text evidence="4">Belongs to the MetA family.</text>
</comment>
<proteinExistence type="inferred from homology"/>
<evidence type="ECO:0000313" key="6">
    <source>
        <dbReference type="EMBL" id="SHK86166.1"/>
    </source>
</evidence>
<evidence type="ECO:0000256" key="5">
    <source>
        <dbReference type="PIRSR" id="PIRSR000450-1"/>
    </source>
</evidence>
<dbReference type="Proteomes" id="UP000189935">
    <property type="component" value="Chromosome I"/>
</dbReference>
<dbReference type="PANTHER" id="PTHR20919">
    <property type="entry name" value="HOMOSERINE O-SUCCINYLTRANSFERASE"/>
    <property type="match status" value="1"/>
</dbReference>
<dbReference type="EC" id="2.3.1.46" evidence="4"/>
<comment type="function">
    <text evidence="4">Transfers a succinyl group from succinyl-CoA to L-homoserine, forming succinyl-L-homoserine.</text>
</comment>
<feature type="binding site" evidence="4">
    <location>
        <position position="253"/>
    </location>
    <ligand>
        <name>substrate</name>
    </ligand>
</feature>
<dbReference type="EMBL" id="LT670844">
    <property type="protein sequence ID" value="SHK86166.1"/>
    <property type="molecule type" value="Genomic_DNA"/>
</dbReference>
<evidence type="ECO:0000256" key="2">
    <source>
        <dbReference type="ARBA" id="ARBA00022679"/>
    </source>
</evidence>
<evidence type="ECO:0000313" key="7">
    <source>
        <dbReference type="Proteomes" id="UP000189935"/>
    </source>
</evidence>